<reference evidence="2 3" key="1">
    <citation type="journal article" date="2007" name="PLoS Genet.">
        <title>Patterns and implications of gene gain and loss in the evolution of Prochlorococcus.</title>
        <authorList>
            <person name="Kettler G.C."/>
            <person name="Martiny A.C."/>
            <person name="Huang K."/>
            <person name="Zucker J."/>
            <person name="Coleman M.L."/>
            <person name="Rodrigue S."/>
            <person name="Chen F."/>
            <person name="Lapidus A."/>
            <person name="Ferriera S."/>
            <person name="Johnson J."/>
            <person name="Steglich C."/>
            <person name="Church G.M."/>
            <person name="Richardson P."/>
            <person name="Chisholm S.W."/>
        </authorList>
    </citation>
    <scope>NUCLEOTIDE SEQUENCE [LARGE SCALE GENOMIC DNA]</scope>
    <source>
        <strain evidence="3">MIT 9211</strain>
    </source>
</reference>
<keyword evidence="1" id="KW-0472">Membrane</keyword>
<protein>
    <submittedName>
        <fullName evidence="2">Uncharacterized protein</fullName>
    </submittedName>
</protein>
<keyword evidence="1" id="KW-1133">Transmembrane helix</keyword>
<organism evidence="2 3">
    <name type="scientific">Prochlorococcus marinus (strain MIT 9211)</name>
    <dbReference type="NCBI Taxonomy" id="93059"/>
    <lineage>
        <taxon>Bacteria</taxon>
        <taxon>Bacillati</taxon>
        <taxon>Cyanobacteriota</taxon>
        <taxon>Cyanophyceae</taxon>
        <taxon>Synechococcales</taxon>
        <taxon>Prochlorococcaceae</taxon>
        <taxon>Prochlorococcus</taxon>
    </lineage>
</organism>
<dbReference type="STRING" id="93059.P9211_05961"/>
<evidence type="ECO:0000256" key="1">
    <source>
        <dbReference type="SAM" id="Phobius"/>
    </source>
</evidence>
<dbReference type="AlphaFoldDB" id="A9BEL7"/>
<evidence type="ECO:0000313" key="3">
    <source>
        <dbReference type="Proteomes" id="UP000000788"/>
    </source>
</evidence>
<dbReference type="KEGG" id="pmj:P9211_05961"/>
<dbReference type="EMBL" id="CP000878">
    <property type="protein sequence ID" value="ABX08527.1"/>
    <property type="molecule type" value="Genomic_DNA"/>
</dbReference>
<proteinExistence type="predicted"/>
<sequence>MPPFQFEHFFFLHFFFFFLSGIDLDYFIKKNGNTERAIPEITKRITKVYLGLGFDS</sequence>
<dbReference type="Proteomes" id="UP000000788">
    <property type="component" value="Chromosome"/>
</dbReference>
<gene>
    <name evidence="2" type="ordered locus">P9211_05961</name>
</gene>
<dbReference type="HOGENOM" id="CLU_3010692_0_0_3"/>
<name>A9BEL7_PROM4</name>
<accession>A9BEL7</accession>
<evidence type="ECO:0000313" key="2">
    <source>
        <dbReference type="EMBL" id="ABX08527.1"/>
    </source>
</evidence>
<keyword evidence="3" id="KW-1185">Reference proteome</keyword>
<feature type="transmembrane region" description="Helical" evidence="1">
    <location>
        <begin position="6"/>
        <end position="28"/>
    </location>
</feature>
<keyword evidence="1" id="KW-0812">Transmembrane</keyword>